<dbReference type="Gene3D" id="3.40.50.150">
    <property type="entry name" value="Vaccinia Virus protein VP39"/>
    <property type="match status" value="1"/>
</dbReference>
<dbReference type="SUPFAM" id="SSF53335">
    <property type="entry name" value="S-adenosyl-L-methionine-dependent methyltransferases"/>
    <property type="match status" value="1"/>
</dbReference>
<keyword evidence="1" id="KW-0808">Transferase</keyword>
<evidence type="ECO:0000313" key="2">
    <source>
        <dbReference type="Proteomes" id="UP000199437"/>
    </source>
</evidence>
<dbReference type="Pfam" id="PF13578">
    <property type="entry name" value="Methyltransf_24"/>
    <property type="match status" value="1"/>
</dbReference>
<reference evidence="2" key="1">
    <citation type="submission" date="2016-10" db="EMBL/GenBank/DDBJ databases">
        <authorList>
            <person name="Varghese N."/>
            <person name="Submissions S."/>
        </authorList>
    </citation>
    <scope>NUCLEOTIDE SEQUENCE [LARGE SCALE GENOMIC DNA]</scope>
    <source>
        <strain evidence="2">CGMCC 1.12402</strain>
    </source>
</reference>
<dbReference type="OrthoDB" id="5464618at2"/>
<keyword evidence="2" id="KW-1185">Reference proteome</keyword>
<evidence type="ECO:0000313" key="1">
    <source>
        <dbReference type="EMBL" id="SEW32942.1"/>
    </source>
</evidence>
<gene>
    <name evidence="1" type="ORF">SAMN05216290_2933</name>
</gene>
<dbReference type="EMBL" id="FOIR01000002">
    <property type="protein sequence ID" value="SEW32942.1"/>
    <property type="molecule type" value="Genomic_DNA"/>
</dbReference>
<protein>
    <submittedName>
        <fullName evidence="1">Predicted O-methyltransferase YrrM</fullName>
    </submittedName>
</protein>
<dbReference type="GO" id="GO:0008168">
    <property type="term" value="F:methyltransferase activity"/>
    <property type="evidence" value="ECO:0007669"/>
    <property type="project" value="UniProtKB-KW"/>
</dbReference>
<accession>A0A1I0QZ63</accession>
<dbReference type="Proteomes" id="UP000199437">
    <property type="component" value="Unassembled WGS sequence"/>
</dbReference>
<dbReference type="AlphaFoldDB" id="A0A1I0QZ63"/>
<dbReference type="STRING" id="1267423.SAMN05216290_2933"/>
<keyword evidence="1" id="KW-0489">Methyltransferase</keyword>
<proteinExistence type="predicted"/>
<organism evidence="1 2">
    <name type="scientific">Roseivirga pacifica</name>
    <dbReference type="NCBI Taxonomy" id="1267423"/>
    <lineage>
        <taxon>Bacteria</taxon>
        <taxon>Pseudomonadati</taxon>
        <taxon>Bacteroidota</taxon>
        <taxon>Cytophagia</taxon>
        <taxon>Cytophagales</taxon>
        <taxon>Roseivirgaceae</taxon>
        <taxon>Roseivirga</taxon>
    </lineage>
</organism>
<sequence>MLYFTPYSKNALFQLLAYINYWLRQVDDHSLHSPFLFRFYNELIKQEHKVDEQIESLRDKLKQNTESITLQDFGAGSRVSNSKERNISQIARHASTPSSFSVFLRELIDYIKLETVVELGTSLGLNTLYLSANTRTKVFTFEGDPSIAKLAQQNFDECKRSNIELIQGNIDDTYQEVLPRMARIDLAYLDANHRYEPTLKYFDLSLEKCHDKSVIVLDDIHWSKEMQRAWDELRQRPEVSLSLDLFEAGILFLDPELPNEHYILKF</sequence>
<dbReference type="InterPro" id="IPR029063">
    <property type="entry name" value="SAM-dependent_MTases_sf"/>
</dbReference>
<dbReference type="GO" id="GO:0032259">
    <property type="term" value="P:methylation"/>
    <property type="evidence" value="ECO:0007669"/>
    <property type="project" value="UniProtKB-KW"/>
</dbReference>
<name>A0A1I0QZ63_9BACT</name>
<dbReference type="CDD" id="cd02440">
    <property type="entry name" value="AdoMet_MTases"/>
    <property type="match status" value="1"/>
</dbReference>